<comment type="caution">
    <text evidence="2">The sequence shown here is derived from an EMBL/GenBank/DDBJ whole genome shotgun (WGS) entry which is preliminary data.</text>
</comment>
<proteinExistence type="predicted"/>
<evidence type="ECO:0000256" key="1">
    <source>
        <dbReference type="SAM" id="Phobius"/>
    </source>
</evidence>
<gene>
    <name evidence="2" type="ORF">BED47_13120</name>
</gene>
<keyword evidence="1" id="KW-0472">Membrane</keyword>
<accession>A0ABX2ZP59</accession>
<name>A0ABX2ZP59_9BACI</name>
<organism evidence="2 3">
    <name type="scientific">Gottfriedia luciferensis</name>
    <dbReference type="NCBI Taxonomy" id="178774"/>
    <lineage>
        <taxon>Bacteria</taxon>
        <taxon>Bacillati</taxon>
        <taxon>Bacillota</taxon>
        <taxon>Bacilli</taxon>
        <taxon>Bacillales</taxon>
        <taxon>Bacillaceae</taxon>
        <taxon>Gottfriedia</taxon>
    </lineage>
</organism>
<dbReference type="Proteomes" id="UP000094580">
    <property type="component" value="Unassembled WGS sequence"/>
</dbReference>
<keyword evidence="3" id="KW-1185">Reference proteome</keyword>
<keyword evidence="1" id="KW-1133">Transmembrane helix</keyword>
<evidence type="ECO:0000313" key="2">
    <source>
        <dbReference type="EMBL" id="ODG90264.1"/>
    </source>
</evidence>
<reference evidence="2 3" key="1">
    <citation type="submission" date="2016-07" db="EMBL/GenBank/DDBJ databases">
        <authorList>
            <person name="Townsley L."/>
            <person name="Shank E.A."/>
        </authorList>
    </citation>
    <scope>NUCLEOTIDE SEQUENCE [LARGE SCALE GENOMIC DNA]</scope>
    <source>
        <strain evidence="2 3">CH01</strain>
    </source>
</reference>
<dbReference type="RefSeq" id="WP_069035142.1">
    <property type="nucleotide sequence ID" value="NZ_MDKC01000035.1"/>
</dbReference>
<keyword evidence="1" id="KW-0812">Transmembrane</keyword>
<protein>
    <submittedName>
        <fullName evidence="2">Uncharacterized protein</fullName>
    </submittedName>
</protein>
<evidence type="ECO:0000313" key="3">
    <source>
        <dbReference type="Proteomes" id="UP000094580"/>
    </source>
</evidence>
<feature type="transmembrane region" description="Helical" evidence="1">
    <location>
        <begin position="459"/>
        <end position="476"/>
    </location>
</feature>
<sequence>MAVQRKFKKIVNQLRHQDLYQRAKGIDQLRKSLQSGASIESLKYLLEEAGSNFPKSIEDWDDGSYHLVGFCSEFALQELITPIEKNFEAYSERAKLQALYLLISLKSELARDAYIRIIEKNSKRYSLDIDVQFIFEETNWAPELVKKLLHLIENEETAVSIFHLILLCKRNSISLPFSSAENDYIIEQIKVLYKLKRDSYLNYDQDYNLKYVYQAWKESYLIVRTEMGIYLQLMQYYFDDSMHEYLKEALEYKDPYLKVDAVISLMEHGVQIEKEILDYCAHNIESAVWFYTKLNEFSKKDMYTFTEEHQHSFVKNRLFLYLITHEDFGVIPDEIEIIKRYDTSNYYEQEVTYYLTKFRSQQENWAENDWMAAYVGAYISEQIPSPRFYDETITAFTKWDKYTEDEHKAQLELLNKEENDKLGQEVILESKPNWHFGTYFLGFLTAVRTGTAFGNHDPIYFLLLALLWIIFLYKVYATIQLRKESKLILTSRQLTLKKGNELKSIELHKINRMTIELRKWGKNEGKMAAYQRKVNYIVFYDKDDEEILSIPSTFIKPDLLFLEIKLLTSHLVDSPTIEVFENDVSA</sequence>
<dbReference type="EMBL" id="MDKC01000035">
    <property type="protein sequence ID" value="ODG90264.1"/>
    <property type="molecule type" value="Genomic_DNA"/>
</dbReference>